<organism evidence="1 2">
    <name type="scientific">Naegleria lovaniensis</name>
    <name type="common">Amoeba</name>
    <dbReference type="NCBI Taxonomy" id="51637"/>
    <lineage>
        <taxon>Eukaryota</taxon>
        <taxon>Discoba</taxon>
        <taxon>Heterolobosea</taxon>
        <taxon>Tetramitia</taxon>
        <taxon>Eutetramitia</taxon>
        <taxon>Vahlkampfiidae</taxon>
        <taxon>Naegleria</taxon>
    </lineage>
</organism>
<gene>
    <name evidence="1" type="ORF">C9374_007646</name>
</gene>
<evidence type="ECO:0000313" key="2">
    <source>
        <dbReference type="Proteomes" id="UP000816034"/>
    </source>
</evidence>
<keyword evidence="2" id="KW-1185">Reference proteome</keyword>
<accession>A0AA88GI40</accession>
<dbReference type="AlphaFoldDB" id="A0AA88GI40"/>
<comment type="caution">
    <text evidence="1">The sequence shown here is derived from an EMBL/GenBank/DDBJ whole genome shotgun (WGS) entry which is preliminary data.</text>
</comment>
<dbReference type="EMBL" id="PYSW02000030">
    <property type="protein sequence ID" value="KAG2379008.1"/>
    <property type="molecule type" value="Genomic_DNA"/>
</dbReference>
<proteinExistence type="predicted"/>
<evidence type="ECO:0000313" key="1">
    <source>
        <dbReference type="EMBL" id="KAG2379008.1"/>
    </source>
</evidence>
<reference evidence="1 2" key="1">
    <citation type="journal article" date="2018" name="BMC Genomics">
        <title>The genome of Naegleria lovaniensis, the basis for a comparative approach to unravel pathogenicity factors of the human pathogenic amoeba N. fowleri.</title>
        <authorList>
            <person name="Liechti N."/>
            <person name="Schurch N."/>
            <person name="Bruggmann R."/>
            <person name="Wittwer M."/>
        </authorList>
    </citation>
    <scope>NUCLEOTIDE SEQUENCE [LARGE SCALE GENOMIC DNA]</scope>
    <source>
        <strain evidence="1 2">ATCC 30569</strain>
    </source>
</reference>
<dbReference type="GeneID" id="68100100"/>
<name>A0AA88GI40_NAELO</name>
<dbReference type="RefSeq" id="XP_044546270.1">
    <property type="nucleotide sequence ID" value="XM_044697634.1"/>
</dbReference>
<protein>
    <submittedName>
        <fullName evidence="1">Uncharacterized protein</fullName>
    </submittedName>
</protein>
<sequence>MGNAIAYSSEVLSSPDSGWKISSSWHHEINDFQTPRVSMACCWKASEPSTKHDDKTHRYLDFHGKTIPCEILHMIASYLSMRHIQRFIAPISKATYYDFFLNPLSMHWRMLNFSDDWTLTDHQLLFYLNTNLLTNTETLILRRTCITSLSLRPLAKALHDHHLPQIRMVDIRGCFMASYQLRMEMKLTRPEVVEMDSTPKSQILRSSDSMVGDLNFILNTAGLRSLDAEHQLHRGFDCRNCFCSFCCEYNSKMKFLLTATGSSCVDCAAFTFNFTFLDCYDLPDDQIDPRNCQVLCCTSADFVFSQHHLRYILCKVRRYRNLRDTNNSSLSQLVFRKSVEITMAGKHFTQLECVMDGKGPVLIFCNKDNDGIVVVESCFGMVLMSFDRYIERRDCIKACRFMAVNLSLDFADLVLSSSPLSHFTCRKDQ</sequence>
<dbReference type="Proteomes" id="UP000816034">
    <property type="component" value="Unassembled WGS sequence"/>
</dbReference>